<reference evidence="1 2" key="1">
    <citation type="journal article" date="2021" name="Nat. Plants">
        <title>The Taxus genome provides insights into paclitaxel biosynthesis.</title>
        <authorList>
            <person name="Xiong X."/>
            <person name="Gou J."/>
            <person name="Liao Q."/>
            <person name="Li Y."/>
            <person name="Zhou Q."/>
            <person name="Bi G."/>
            <person name="Li C."/>
            <person name="Du R."/>
            <person name="Wang X."/>
            <person name="Sun T."/>
            <person name="Guo L."/>
            <person name="Liang H."/>
            <person name="Lu P."/>
            <person name="Wu Y."/>
            <person name="Zhang Z."/>
            <person name="Ro D.K."/>
            <person name="Shang Y."/>
            <person name="Huang S."/>
            <person name="Yan J."/>
        </authorList>
    </citation>
    <scope>NUCLEOTIDE SEQUENCE [LARGE SCALE GENOMIC DNA]</scope>
    <source>
        <strain evidence="1">Ta-2019</strain>
    </source>
</reference>
<protein>
    <submittedName>
        <fullName evidence="1">Uncharacterized protein</fullName>
    </submittedName>
</protein>
<evidence type="ECO:0000313" key="2">
    <source>
        <dbReference type="Proteomes" id="UP000824469"/>
    </source>
</evidence>
<gene>
    <name evidence="1" type="ORF">KI387_043201</name>
</gene>
<proteinExistence type="predicted"/>
<dbReference type="Proteomes" id="UP000824469">
    <property type="component" value="Unassembled WGS sequence"/>
</dbReference>
<accession>A0AA38C7F6</accession>
<organism evidence="1 2">
    <name type="scientific">Taxus chinensis</name>
    <name type="common">Chinese yew</name>
    <name type="synonym">Taxus wallichiana var. chinensis</name>
    <dbReference type="NCBI Taxonomy" id="29808"/>
    <lineage>
        <taxon>Eukaryota</taxon>
        <taxon>Viridiplantae</taxon>
        <taxon>Streptophyta</taxon>
        <taxon>Embryophyta</taxon>
        <taxon>Tracheophyta</taxon>
        <taxon>Spermatophyta</taxon>
        <taxon>Pinopsida</taxon>
        <taxon>Pinidae</taxon>
        <taxon>Conifers II</taxon>
        <taxon>Cupressales</taxon>
        <taxon>Taxaceae</taxon>
        <taxon>Taxus</taxon>
    </lineage>
</organism>
<feature type="non-terminal residue" evidence="1">
    <location>
        <position position="109"/>
    </location>
</feature>
<evidence type="ECO:0000313" key="1">
    <source>
        <dbReference type="EMBL" id="KAH9291607.1"/>
    </source>
</evidence>
<comment type="caution">
    <text evidence="1">The sequence shown here is derived from an EMBL/GenBank/DDBJ whole genome shotgun (WGS) entry which is preliminary data.</text>
</comment>
<name>A0AA38C7F6_TAXCH</name>
<dbReference type="AlphaFoldDB" id="A0AA38C7F6"/>
<sequence>MAHLKGELGLKANKVHVQNMPQDSSKCLRVYEITTKKIIPVVESDKERCVERGNSHPFYRSDIKGSRGGLTVKSEMFHNVASAATNPLMNLVTPSYNIQEAFPGSNGQG</sequence>
<keyword evidence="2" id="KW-1185">Reference proteome</keyword>
<dbReference type="EMBL" id="JAHRHJ020003499">
    <property type="protein sequence ID" value="KAH9291607.1"/>
    <property type="molecule type" value="Genomic_DNA"/>
</dbReference>